<dbReference type="AlphaFoldDB" id="A0A4Y9XYY4"/>
<sequence>MRRQVARSAARADTRFLVKESQALRTVVAANGLADMPLSGGFIGHKKVQSVTTGDLDQGKAPLLIKHENGRAAEIVDRHGCLVVYRAWQGPATTEVNRLLMAAAEYLDNEGIKPTYSSSKRGTFAQYYFTLHRDNQPRPRMSKYFCDHTDVAHELGRQLAPVVRLVSRKHIQALHHASFLTGAHADVLRRIFPQLYQYYASTLDFALEGDPTLESLFYPYASFALNVGEVVCSRHLDCTNLGPGLCCIIPFGKFDASKDCRIGVAELGCEVEVGPGIPFWLPSAAFTHYNTPLVTEGAVRGSAVFWTGGTMFQHRELGGRMVSELSPDELTEYRSSRTSRIVEGIARFPRRPV</sequence>
<reference evidence="1 2" key="1">
    <citation type="submission" date="2019-01" db="EMBL/GenBank/DDBJ databases">
        <title>Genome sequencing of the rare red list fungi Fomitopsis rosea.</title>
        <authorList>
            <person name="Buettner E."/>
            <person name="Kellner H."/>
        </authorList>
    </citation>
    <scope>NUCLEOTIDE SEQUENCE [LARGE SCALE GENOMIC DNA]</scope>
    <source>
        <strain evidence="1 2">DSM 105464</strain>
    </source>
</reference>
<dbReference type="EMBL" id="SEKV01000673">
    <property type="protein sequence ID" value="TFY54663.1"/>
    <property type="molecule type" value="Genomic_DNA"/>
</dbReference>
<gene>
    <name evidence="1" type="ORF">EVJ58_g8724</name>
</gene>
<dbReference type="Gene3D" id="3.60.130.30">
    <property type="match status" value="1"/>
</dbReference>
<dbReference type="STRING" id="34475.A0A4Y9XYY4"/>
<evidence type="ECO:0000313" key="1">
    <source>
        <dbReference type="EMBL" id="TFY54663.1"/>
    </source>
</evidence>
<evidence type="ECO:0000313" key="2">
    <source>
        <dbReference type="Proteomes" id="UP000298390"/>
    </source>
</evidence>
<comment type="caution">
    <text evidence="1">The sequence shown here is derived from an EMBL/GenBank/DDBJ whole genome shotgun (WGS) entry which is preliminary data.</text>
</comment>
<name>A0A4Y9XYY4_9APHY</name>
<protein>
    <submittedName>
        <fullName evidence="1">Uncharacterized protein</fullName>
    </submittedName>
</protein>
<organism evidence="1 2">
    <name type="scientific">Rhodofomes roseus</name>
    <dbReference type="NCBI Taxonomy" id="34475"/>
    <lineage>
        <taxon>Eukaryota</taxon>
        <taxon>Fungi</taxon>
        <taxon>Dikarya</taxon>
        <taxon>Basidiomycota</taxon>
        <taxon>Agaricomycotina</taxon>
        <taxon>Agaricomycetes</taxon>
        <taxon>Polyporales</taxon>
        <taxon>Rhodofomes</taxon>
    </lineage>
</organism>
<dbReference type="Proteomes" id="UP000298390">
    <property type="component" value="Unassembled WGS sequence"/>
</dbReference>
<accession>A0A4Y9XYY4</accession>
<proteinExistence type="predicted"/>